<dbReference type="SUPFAM" id="SSF52113">
    <property type="entry name" value="BRCT domain"/>
    <property type="match status" value="1"/>
</dbReference>
<dbReference type="AlphaFoldDB" id="A0A6A5JYY2"/>
<feature type="domain" description="BRCT" evidence="2">
    <location>
        <begin position="1"/>
        <end position="91"/>
    </location>
</feature>
<evidence type="ECO:0000259" key="2">
    <source>
        <dbReference type="PROSITE" id="PS50172"/>
    </source>
</evidence>
<dbReference type="Proteomes" id="UP000800040">
    <property type="component" value="Unassembled WGS sequence"/>
</dbReference>
<proteinExistence type="predicted"/>
<evidence type="ECO:0000313" key="4">
    <source>
        <dbReference type="Proteomes" id="UP000800040"/>
    </source>
</evidence>
<dbReference type="Gene3D" id="3.40.50.10190">
    <property type="entry name" value="BRCT domain"/>
    <property type="match status" value="1"/>
</dbReference>
<dbReference type="Pfam" id="PF12738">
    <property type="entry name" value="PTCB-BRCT"/>
    <property type="match status" value="1"/>
</dbReference>
<dbReference type="EMBL" id="ML975433">
    <property type="protein sequence ID" value="KAF1829619.1"/>
    <property type="molecule type" value="Genomic_DNA"/>
</dbReference>
<dbReference type="InterPro" id="IPR036420">
    <property type="entry name" value="BRCT_dom_sf"/>
</dbReference>
<organism evidence="3 4">
    <name type="scientific">Decorospora gaudefroyi</name>
    <dbReference type="NCBI Taxonomy" id="184978"/>
    <lineage>
        <taxon>Eukaryota</taxon>
        <taxon>Fungi</taxon>
        <taxon>Dikarya</taxon>
        <taxon>Ascomycota</taxon>
        <taxon>Pezizomycotina</taxon>
        <taxon>Dothideomycetes</taxon>
        <taxon>Pleosporomycetidae</taxon>
        <taxon>Pleosporales</taxon>
        <taxon>Pleosporineae</taxon>
        <taxon>Pleosporaceae</taxon>
        <taxon>Decorospora</taxon>
    </lineage>
</organism>
<accession>A0A6A5JYY2</accession>
<feature type="region of interest" description="Disordered" evidence="1">
    <location>
        <begin position="178"/>
        <end position="244"/>
    </location>
</feature>
<keyword evidence="4" id="KW-1185">Reference proteome</keyword>
<protein>
    <recommendedName>
        <fullName evidence="2">BRCT domain-containing protein</fullName>
    </recommendedName>
</protein>
<dbReference type="InterPro" id="IPR001357">
    <property type="entry name" value="BRCT_dom"/>
</dbReference>
<name>A0A6A5JYY2_9PLEO</name>
<dbReference type="OrthoDB" id="342264at2759"/>
<evidence type="ECO:0000256" key="1">
    <source>
        <dbReference type="SAM" id="MobiDB-lite"/>
    </source>
</evidence>
<evidence type="ECO:0000313" key="3">
    <source>
        <dbReference type="EMBL" id="KAF1829619.1"/>
    </source>
</evidence>
<dbReference type="PROSITE" id="PS50172">
    <property type="entry name" value="BRCT"/>
    <property type="match status" value="1"/>
</dbReference>
<gene>
    <name evidence="3" type="ORF">BDW02DRAFT_592480</name>
</gene>
<reference evidence="3" key="1">
    <citation type="submission" date="2020-01" db="EMBL/GenBank/DDBJ databases">
        <authorList>
            <consortium name="DOE Joint Genome Institute"/>
            <person name="Haridas S."/>
            <person name="Albert R."/>
            <person name="Binder M."/>
            <person name="Bloem J."/>
            <person name="Labutti K."/>
            <person name="Salamov A."/>
            <person name="Andreopoulos B."/>
            <person name="Baker S.E."/>
            <person name="Barry K."/>
            <person name="Bills G."/>
            <person name="Bluhm B.H."/>
            <person name="Cannon C."/>
            <person name="Castanera R."/>
            <person name="Culley D.E."/>
            <person name="Daum C."/>
            <person name="Ezra D."/>
            <person name="Gonzalez J.B."/>
            <person name="Henrissat B."/>
            <person name="Kuo A."/>
            <person name="Liang C."/>
            <person name="Lipzen A."/>
            <person name="Lutzoni F."/>
            <person name="Magnuson J."/>
            <person name="Mondo S."/>
            <person name="Nolan M."/>
            <person name="Ohm R."/>
            <person name="Pangilinan J."/>
            <person name="Park H.-J."/>
            <person name="Ramirez L."/>
            <person name="Alfaro M."/>
            <person name="Sun H."/>
            <person name="Tritt A."/>
            <person name="Yoshinaga Y."/>
            <person name="Zwiers L.-H."/>
            <person name="Turgeon B.G."/>
            <person name="Goodwin S.B."/>
            <person name="Spatafora J.W."/>
            <person name="Crous P.W."/>
            <person name="Grigoriev I.V."/>
        </authorList>
    </citation>
    <scope>NUCLEOTIDE SEQUENCE</scope>
    <source>
        <strain evidence="3">P77</strain>
    </source>
</reference>
<feature type="compositionally biased region" description="Low complexity" evidence="1">
    <location>
        <begin position="221"/>
        <end position="234"/>
    </location>
</feature>
<feature type="compositionally biased region" description="Polar residues" evidence="1">
    <location>
        <begin position="198"/>
        <end position="212"/>
    </location>
</feature>
<sequence>MPALAKLVIATVGTLPHDLKDVRKWIDKNGGKYSANVKRGVTHLIASKEAWKKADNLVQQATNMGIPVVSYDWFDDSLQARRKLSTRKYSWEVIKKESKKKKELKRLGAVVDGKKFRDGCGRIGELTGSGTSKQATRKPRTIKSFFFSTSTPATPPTQFVSATEQLKARRVEREAALANGTRASEEQFGHPTVIGHGHSTQSNPLASSSVSMPASRAMSASTSSEKPTTTTENETQAKNPHWKDDHHYYQDATGFEYKIVLVRSDFTTTGFAQYNVGLLESHTKPHTYWTIVQYKPKKAPLPSDTEPAAHPTHTPADEAVRLTSLVIAPPPSPIPTRPYTMALCPKGSPYTTALHTFRHAFRDLTLLSWEERFDTDKTLQKERAQYLQIEPFLYSKPKLGMPMGMLPQEAGLGCGDTNGPACRGDIEEGYTRGRLGLPDINCPLSSNGSIGSLLFREAEDARKCEEARVQKLEQTRGGDVDKVKVKEKKMNYNRPMFNGPMGKPDEYVPRNVARSAHGAQVTPVFRRNKHARWYLHPGRRRLS</sequence>
<dbReference type="SMART" id="SM00292">
    <property type="entry name" value="BRCT"/>
    <property type="match status" value="1"/>
</dbReference>